<organism evidence="1 2">
    <name type="scientific">Corynebacterium aquilae DSM 44791</name>
    <dbReference type="NCBI Taxonomy" id="1431546"/>
    <lineage>
        <taxon>Bacteria</taxon>
        <taxon>Bacillati</taxon>
        <taxon>Actinomycetota</taxon>
        <taxon>Actinomycetes</taxon>
        <taxon>Mycobacteriales</taxon>
        <taxon>Corynebacteriaceae</taxon>
        <taxon>Corynebacterium</taxon>
    </lineage>
</organism>
<sequence length="1212" mass="128760">MNAGEASPIADPQDSLLGWASNSEIALQQAFSAHDFVAQARIETDTMEVYERFLGLFITRQLTAGGDFTALVRLVPSVMSVVLTYRAQKLVDPAQFGTELLAGLGVDAALVGDNPDELILGLVEEILAMAGLRSTFATGEIELQIPAQVALLGQHAGLIDCDIPDLLELMDGLCPGPELSVEQRTSIILEALRAGDVSEHFGEDHDDRLAAPLSVALACAAAGEKITEEQIRGAADLYGYSAANPDAPFPVTPSGDAAVLSPNVLDAVRAELKERPAGTVGRRFAVGTATREIAPRIIFDAVRSKVCLRLPELPLSDTAQQRSWRVRVDGTTTVYRTGKPWGEVNLLSQAIDVPIARQVREVTVTDADTGTQWVVAVVAEKDDPALIFSLKGQNLSAMRSVHHGAVRVVAPAGSEAYDTVLGQQLTVTDRVEVVGWDGWEALTVECENAVSLQIVAPGATATLAAPIRSVDARRRVRFVDPEQPVAGLRSVTRLPVYARSLIAEFPPTVTGEEETWFLTISSFAGAGNSGEEVAPAEPLIVPAEGGVFDIFDPGLYDAPWVGEYLVRLRGPRNESFRHEYAIVEGLSATYESAGLSSSFRIPAQGGLSEATLTVRSGEKPFQVTPKNVHVAGHAPGAEFTVATEEGDQMPIWFKPPRLRFDIPLVGQPTRWRATRMVTSTRSFDADGVVRVRVAGKPGALKDAQVSVRNHHGTPLRTVKMTAEDPVTMIAPFAALSQAMGSMVSGRLDVEWTDVVADKRVSVNLATITNTPAATGAQLSEDGTAILLEEVAEDRALGAWVWPVTAPWAAGVRLAVSDARIELPENLRGAGSLSVQLHTADPFSSMRAPLVPGPGSFLVEQEGFFGDADPARSQLAEFFAGLTEQVPDDKALWPLLWDFVTGHEAAGQTATLAIAALAAHPRGALTGLSASEVPADKQPGQLIKTGLVTADFAAQQPLASGEGVHRTAWIAALEHLADLPALVSPTVAENATDDQQAAEPVAPSPVDPKAVRAALAKISTVAGDRLAETLRTGRDATLETACIDASTVAIAKMPAAQQEAVLEMFFQQAHIVPGPIMDDSARLLAVFEAFNQREEVAALLGNEELIQAAVSLLRAMRGANRHLFAAARIRFDKLDGVDTDSPDARWALAPVVSIVFALSARMHAHGMMGKSKVLAAATPGWAQLAELVPDLVTGDLIAAEAMVLSALHPELSD</sequence>
<proteinExistence type="predicted"/>
<dbReference type="RefSeq" id="WP_075726689.1">
    <property type="nucleotide sequence ID" value="NZ_CP009245.1"/>
</dbReference>
<name>A0A1L7CGQ0_9CORY</name>
<gene>
    <name evidence="1" type="ORF">CAQU_08025</name>
</gene>
<dbReference type="KEGG" id="caqu:CAQU_08025"/>
<accession>A0A1L7CGQ0</accession>
<reference evidence="1 2" key="1">
    <citation type="submission" date="2014-08" db="EMBL/GenBank/DDBJ databases">
        <title>Complete genome sequence of Corynebacterium aquilae S-613T(T) (=DSM 44791(T)), isolated from the choana of a healthy golden eagle.</title>
        <authorList>
            <person name="Ruckert C."/>
            <person name="Albersmeier A."/>
            <person name="Winkler A."/>
            <person name="Kalinowski J."/>
        </authorList>
    </citation>
    <scope>NUCLEOTIDE SEQUENCE [LARGE SCALE GENOMIC DNA]</scope>
    <source>
        <strain evidence="1 2">S-613</strain>
    </source>
</reference>
<protein>
    <submittedName>
        <fullName evidence="1">Uncharacterized protein</fullName>
    </submittedName>
</protein>
<evidence type="ECO:0000313" key="1">
    <source>
        <dbReference type="EMBL" id="APT85028.1"/>
    </source>
</evidence>
<dbReference type="STRING" id="1431546.CAQU_08025"/>
<dbReference type="EMBL" id="CP009245">
    <property type="protein sequence ID" value="APT85028.1"/>
    <property type="molecule type" value="Genomic_DNA"/>
</dbReference>
<dbReference type="Proteomes" id="UP000185478">
    <property type="component" value="Chromosome"/>
</dbReference>
<dbReference type="AlphaFoldDB" id="A0A1L7CGQ0"/>
<evidence type="ECO:0000313" key="2">
    <source>
        <dbReference type="Proteomes" id="UP000185478"/>
    </source>
</evidence>
<dbReference type="OrthoDB" id="3886596at2"/>
<keyword evidence="2" id="KW-1185">Reference proteome</keyword>